<feature type="non-terminal residue" evidence="1">
    <location>
        <position position="1"/>
    </location>
</feature>
<keyword evidence="2" id="KW-1185">Reference proteome</keyword>
<dbReference type="EMBL" id="CM017695">
    <property type="protein sequence ID" value="TYH05671.1"/>
    <property type="molecule type" value="Genomic_DNA"/>
</dbReference>
<name>A0A5D2FIV7_GOSDA</name>
<accession>A0A5D2FIV7</accession>
<organism evidence="1 2">
    <name type="scientific">Gossypium darwinii</name>
    <name type="common">Darwin's cotton</name>
    <name type="synonym">Gossypium barbadense var. darwinii</name>
    <dbReference type="NCBI Taxonomy" id="34276"/>
    <lineage>
        <taxon>Eukaryota</taxon>
        <taxon>Viridiplantae</taxon>
        <taxon>Streptophyta</taxon>
        <taxon>Embryophyta</taxon>
        <taxon>Tracheophyta</taxon>
        <taxon>Spermatophyta</taxon>
        <taxon>Magnoliopsida</taxon>
        <taxon>eudicotyledons</taxon>
        <taxon>Gunneridae</taxon>
        <taxon>Pentapetalae</taxon>
        <taxon>rosids</taxon>
        <taxon>malvids</taxon>
        <taxon>Malvales</taxon>
        <taxon>Malvaceae</taxon>
        <taxon>Malvoideae</taxon>
        <taxon>Gossypium</taxon>
    </lineage>
</organism>
<dbReference type="Proteomes" id="UP000323506">
    <property type="component" value="Chromosome A08"/>
</dbReference>
<gene>
    <name evidence="1" type="ORF">ES288_A08G100600v1</name>
</gene>
<evidence type="ECO:0000313" key="1">
    <source>
        <dbReference type="EMBL" id="TYH05671.1"/>
    </source>
</evidence>
<proteinExistence type="predicted"/>
<evidence type="ECO:0000313" key="2">
    <source>
        <dbReference type="Proteomes" id="UP000323506"/>
    </source>
</evidence>
<protein>
    <submittedName>
        <fullName evidence="1">Uncharacterized protein</fullName>
    </submittedName>
</protein>
<sequence length="70" mass="7589">GEGVTCLVLRCTHSHYENEMTPQLDSRPRLLTTRTNSGTECHLLTHARSSIGGQECGSAEKQKSSVSSNT</sequence>
<reference evidence="1 2" key="1">
    <citation type="submission" date="2019-06" db="EMBL/GenBank/DDBJ databases">
        <title>WGS assembly of Gossypium darwinii.</title>
        <authorList>
            <person name="Chen Z.J."/>
            <person name="Sreedasyam A."/>
            <person name="Ando A."/>
            <person name="Song Q."/>
            <person name="De L."/>
            <person name="Hulse-Kemp A."/>
            <person name="Ding M."/>
            <person name="Ye W."/>
            <person name="Kirkbride R."/>
            <person name="Jenkins J."/>
            <person name="Plott C."/>
            <person name="Lovell J."/>
            <person name="Lin Y.-M."/>
            <person name="Vaughn R."/>
            <person name="Liu B."/>
            <person name="Li W."/>
            <person name="Simpson S."/>
            <person name="Scheffler B."/>
            <person name="Saski C."/>
            <person name="Grover C."/>
            <person name="Hu G."/>
            <person name="Conover J."/>
            <person name="Carlson J."/>
            <person name="Shu S."/>
            <person name="Boston L."/>
            <person name="Williams M."/>
            <person name="Peterson D."/>
            <person name="Mcgee K."/>
            <person name="Jones D."/>
            <person name="Wendel J."/>
            <person name="Stelly D."/>
            <person name="Grimwood J."/>
            <person name="Schmutz J."/>
        </authorList>
    </citation>
    <scope>NUCLEOTIDE SEQUENCE [LARGE SCALE GENOMIC DNA]</scope>
    <source>
        <strain evidence="1">1808015.09</strain>
    </source>
</reference>
<dbReference type="AlphaFoldDB" id="A0A5D2FIV7"/>